<dbReference type="PROSITE" id="PS50112">
    <property type="entry name" value="PAS"/>
    <property type="match status" value="2"/>
</dbReference>
<evidence type="ECO:0000256" key="8">
    <source>
        <dbReference type="ARBA" id="ARBA00022741"/>
    </source>
</evidence>
<name>A0A4Q1DAL3_9BACT</name>
<protein>
    <recommendedName>
        <fullName evidence="15">Sensory/regulatory protein RpfC</fullName>
        <ecNumber evidence="3">2.7.13.3</ecNumber>
    </recommendedName>
</protein>
<dbReference type="OrthoDB" id="9811889at2"/>
<dbReference type="Pfam" id="PF08447">
    <property type="entry name" value="PAS_3"/>
    <property type="match status" value="2"/>
</dbReference>
<evidence type="ECO:0000256" key="3">
    <source>
        <dbReference type="ARBA" id="ARBA00012438"/>
    </source>
</evidence>
<dbReference type="PRINTS" id="PR00344">
    <property type="entry name" value="BCTRLSENSOR"/>
</dbReference>
<dbReference type="Gene3D" id="3.30.450.40">
    <property type="match status" value="1"/>
</dbReference>
<evidence type="ECO:0000259" key="22">
    <source>
        <dbReference type="PROSITE" id="PS50113"/>
    </source>
</evidence>
<evidence type="ECO:0000259" key="23">
    <source>
        <dbReference type="PROSITE" id="PS50894"/>
    </source>
</evidence>
<dbReference type="SUPFAM" id="SSF55785">
    <property type="entry name" value="PYP-like sensor domain (PAS domain)"/>
    <property type="match status" value="3"/>
</dbReference>
<dbReference type="Gene3D" id="2.10.70.100">
    <property type="match status" value="1"/>
</dbReference>
<dbReference type="Gene3D" id="3.30.565.10">
    <property type="entry name" value="Histidine kinase-like ATPase, C-terminal domain"/>
    <property type="match status" value="1"/>
</dbReference>
<evidence type="ECO:0000256" key="15">
    <source>
        <dbReference type="ARBA" id="ARBA00068150"/>
    </source>
</evidence>
<evidence type="ECO:0000256" key="10">
    <source>
        <dbReference type="ARBA" id="ARBA00022840"/>
    </source>
</evidence>
<dbReference type="FunFam" id="3.30.565.10:FF:000010">
    <property type="entry name" value="Sensor histidine kinase RcsC"/>
    <property type="match status" value="1"/>
</dbReference>
<dbReference type="InterPro" id="IPR001610">
    <property type="entry name" value="PAC"/>
</dbReference>
<feature type="modified residue" description="4-aspartylphosphate" evidence="17">
    <location>
        <position position="987"/>
    </location>
</feature>
<dbReference type="NCBIfam" id="TIGR00229">
    <property type="entry name" value="sensory_box"/>
    <property type="match status" value="2"/>
</dbReference>
<evidence type="ECO:0000256" key="16">
    <source>
        <dbReference type="PROSITE-ProRule" id="PRU00110"/>
    </source>
</evidence>
<evidence type="ECO:0000256" key="6">
    <source>
        <dbReference type="ARBA" id="ARBA00022679"/>
    </source>
</evidence>
<dbReference type="GO" id="GO:0005524">
    <property type="term" value="F:ATP binding"/>
    <property type="evidence" value="ECO:0007669"/>
    <property type="project" value="UniProtKB-KW"/>
</dbReference>
<dbReference type="InterPro" id="IPR004358">
    <property type="entry name" value="Sig_transdc_His_kin-like_C"/>
</dbReference>
<keyword evidence="11" id="KW-1133">Transmembrane helix</keyword>
<dbReference type="GO" id="GO:0000155">
    <property type="term" value="F:phosphorelay sensor kinase activity"/>
    <property type="evidence" value="ECO:0007669"/>
    <property type="project" value="InterPro"/>
</dbReference>
<evidence type="ECO:0000259" key="20">
    <source>
        <dbReference type="PROSITE" id="PS50110"/>
    </source>
</evidence>
<dbReference type="Gene3D" id="3.30.450.20">
    <property type="entry name" value="PAS domain"/>
    <property type="match status" value="3"/>
</dbReference>
<evidence type="ECO:0000313" key="25">
    <source>
        <dbReference type="Proteomes" id="UP000290545"/>
    </source>
</evidence>
<evidence type="ECO:0000256" key="18">
    <source>
        <dbReference type="SAM" id="Coils"/>
    </source>
</evidence>
<dbReference type="InterPro" id="IPR013656">
    <property type="entry name" value="PAS_4"/>
</dbReference>
<feature type="domain" description="PAS" evidence="21">
    <location>
        <begin position="167"/>
        <end position="237"/>
    </location>
</feature>
<dbReference type="GO" id="GO:0005886">
    <property type="term" value="C:plasma membrane"/>
    <property type="evidence" value="ECO:0007669"/>
    <property type="project" value="UniProtKB-SubCell"/>
</dbReference>
<dbReference type="SMART" id="SM00065">
    <property type="entry name" value="GAF"/>
    <property type="match status" value="1"/>
</dbReference>
<dbReference type="CDD" id="cd16922">
    <property type="entry name" value="HATPase_EvgS-ArcB-TorS-like"/>
    <property type="match status" value="1"/>
</dbReference>
<dbReference type="SMART" id="SM00086">
    <property type="entry name" value="PAC"/>
    <property type="match status" value="2"/>
</dbReference>
<dbReference type="SMART" id="SM00387">
    <property type="entry name" value="HATPase_c"/>
    <property type="match status" value="1"/>
</dbReference>
<dbReference type="Pfam" id="PF02518">
    <property type="entry name" value="HATPase_c"/>
    <property type="match status" value="1"/>
</dbReference>
<dbReference type="CDD" id="cd00130">
    <property type="entry name" value="PAS"/>
    <property type="match status" value="2"/>
</dbReference>
<dbReference type="InterPro" id="IPR001789">
    <property type="entry name" value="Sig_transdc_resp-reg_receiver"/>
</dbReference>
<dbReference type="SUPFAM" id="SSF55874">
    <property type="entry name" value="ATPase domain of HSP90 chaperone/DNA topoisomerase II/histidine kinase"/>
    <property type="match status" value="1"/>
</dbReference>
<gene>
    <name evidence="24" type="ORF">ESB13_05650</name>
</gene>
<accession>A0A4Q1DAL3</accession>
<comment type="subcellular location">
    <subcellularLocation>
        <location evidence="2">Cell membrane</location>
        <topology evidence="2">Multi-pass membrane protein</topology>
    </subcellularLocation>
</comment>
<evidence type="ECO:0000256" key="12">
    <source>
        <dbReference type="ARBA" id="ARBA00023012"/>
    </source>
</evidence>
<dbReference type="InterPro" id="IPR003018">
    <property type="entry name" value="GAF"/>
</dbReference>
<keyword evidence="10" id="KW-0067">ATP-binding</keyword>
<dbReference type="SUPFAM" id="SSF55781">
    <property type="entry name" value="GAF domain-like"/>
    <property type="match status" value="1"/>
</dbReference>
<dbReference type="Proteomes" id="UP000290545">
    <property type="component" value="Unassembled WGS sequence"/>
</dbReference>
<dbReference type="AlphaFoldDB" id="A0A4Q1DAL3"/>
<dbReference type="Gene3D" id="1.20.120.160">
    <property type="entry name" value="HPT domain"/>
    <property type="match status" value="1"/>
</dbReference>
<feature type="domain" description="Response regulatory" evidence="20">
    <location>
        <begin position="936"/>
        <end position="1054"/>
    </location>
</feature>
<dbReference type="PROSITE" id="PS50109">
    <property type="entry name" value="HIS_KIN"/>
    <property type="match status" value="1"/>
</dbReference>
<dbReference type="SMART" id="SM00388">
    <property type="entry name" value="HisKA"/>
    <property type="match status" value="1"/>
</dbReference>
<keyword evidence="9" id="KW-0418">Kinase</keyword>
<dbReference type="InterPro" id="IPR000700">
    <property type="entry name" value="PAS-assoc_C"/>
</dbReference>
<dbReference type="CDD" id="cd00082">
    <property type="entry name" value="HisKA"/>
    <property type="match status" value="1"/>
</dbReference>
<dbReference type="SMART" id="SM00448">
    <property type="entry name" value="REC"/>
    <property type="match status" value="2"/>
</dbReference>
<comment type="catalytic activity">
    <reaction evidence="1">
        <text>ATP + protein L-histidine = ADP + protein N-phospho-L-histidine.</text>
        <dbReference type="EC" id="2.7.13.3"/>
    </reaction>
</comment>
<sequence length="1184" mass="134194">MNRLPIPPDDDARVQALRNYHLNSLKDAEFDRLTQIASIICQAPIALISLLDKNKQWFKSVIGFESEINETEREVSFCQYTIMKREILLIEDALLDERFRENIFVTGEPHIRFYAGYPLIDTNGFALGSLCVLDFVPRTINEDQQTALKLLAEQVTSLIQENRRKEEARHFEQLFQVSNDLICVAGLDGYFKKVNPAFTNVLGWDRDFLLHTSFFEITHPDDIEPAKEELANLALGKATINFSNRVKTTDGRYKTLQWVTTPHPATGEIFAIARDVSEMIRKEKLLQASENRLRSFFEHSIGLMCTHDLQGNFLSVNVAGAGLLGYTVEELEGKSLFDIVPEERHAFVSEYLEKIVKDGVAKGLMTTLKRNGEHRVWMYNNTLDTAIDGSVYVIGNSIDITEQYHLENSLKRTSEMLQQTNEVASVGGWEFDLLKKKIHWSKVTRQLHEVEPDFEPQLDKGLQFYKEESRAVIIEALNRAIKDGTPWDLELEIVTAKGNERWIRTLGNAEIEDGQVKRLYGTFQDITDSYKQRQELQNAKQQAEQANIAKSEFLANMSHEIRTPLNGVIGFTDILLKTKLTEIQLQYLSVVNQSANALLSTINDILDFSKIEAGKLELDIDKTDLFELGCQASDIITYQAQKKGLEILLNISTDLPRFIWADAVRLKQVLVNLLGNAVKFTEQGEIELKIEAVTDITREQVTFRFEVRDTGIGIKPDRQQKIFESFAQEDTSTTKKYGGTGLGLTISNSLLGLMGSKLHVRSTPGVGSTFYFDLNLRTQQGERLPFANTEQIKRVLIVDDNRHNREILKQMLMFRNIASDEAKNGFEALEILSAAEHQYDVVMMDYHMPHMDGLETIRKIRMSNLINNKSIVIVLHSSSDDETMLRACEELNVDCRLVKPIKMQEMYQTLSRALRTEKKKQQDAILQTDSDKSVFTVLVAEDNDVNMLLARTVIKRITPNAIIVEAANGIMAVEKFRQQLPDIILMDVQMPEMNGYEATRAIRGLETSKHVPIVALTAGNVKGEREKCLAAGMDDFLAKPFVEESIRALFATWLHDSKTSAATQEPVAESNQHFDVNIVKKYLGDEDGIINELLVLTTSELNKTLLLLEKQVNEQNLQGVNAMGHKMYGTAATAGMVQLAEMANKFSHLPVFHPGEVDNMFNEIADEVKIVSDQIKEYLSQFVE</sequence>
<feature type="coiled-coil region" evidence="18">
    <location>
        <begin position="526"/>
        <end position="556"/>
    </location>
</feature>
<feature type="domain" description="PAS" evidence="21">
    <location>
        <begin position="289"/>
        <end position="359"/>
    </location>
</feature>
<dbReference type="PROSITE" id="PS50113">
    <property type="entry name" value="PAC"/>
    <property type="match status" value="1"/>
</dbReference>
<keyword evidence="25" id="KW-1185">Reference proteome</keyword>
<feature type="domain" description="Histidine kinase" evidence="19">
    <location>
        <begin position="556"/>
        <end position="778"/>
    </location>
</feature>
<keyword evidence="7" id="KW-0812">Transmembrane</keyword>
<dbReference type="InterPro" id="IPR000014">
    <property type="entry name" value="PAS"/>
</dbReference>
<reference evidence="24 25" key="1">
    <citation type="submission" date="2019-01" db="EMBL/GenBank/DDBJ databases">
        <title>Filimonas sp. strain TTM-71.</title>
        <authorList>
            <person name="Chen W.-M."/>
        </authorList>
    </citation>
    <scope>NUCLEOTIDE SEQUENCE [LARGE SCALE GENOMIC DNA]</scope>
    <source>
        <strain evidence="24 25">TTM-71</strain>
    </source>
</reference>
<evidence type="ECO:0000256" key="11">
    <source>
        <dbReference type="ARBA" id="ARBA00022989"/>
    </source>
</evidence>
<organism evidence="24 25">
    <name type="scientific">Filimonas effusa</name>
    <dbReference type="NCBI Taxonomy" id="2508721"/>
    <lineage>
        <taxon>Bacteria</taxon>
        <taxon>Pseudomonadati</taxon>
        <taxon>Bacteroidota</taxon>
        <taxon>Chitinophagia</taxon>
        <taxon>Chitinophagales</taxon>
        <taxon>Chitinophagaceae</taxon>
        <taxon>Filimonas</taxon>
    </lineage>
</organism>
<evidence type="ECO:0000259" key="21">
    <source>
        <dbReference type="PROSITE" id="PS50112"/>
    </source>
</evidence>
<feature type="domain" description="PAC" evidence="22">
    <location>
        <begin position="487"/>
        <end position="538"/>
    </location>
</feature>
<dbReference type="FunFam" id="1.10.287.130:FF:000002">
    <property type="entry name" value="Two-component osmosensing histidine kinase"/>
    <property type="match status" value="1"/>
</dbReference>
<dbReference type="InterPro" id="IPR003594">
    <property type="entry name" value="HATPase_dom"/>
</dbReference>
<evidence type="ECO:0000256" key="17">
    <source>
        <dbReference type="PROSITE-ProRule" id="PRU00169"/>
    </source>
</evidence>
<dbReference type="EMBL" id="SDHZ01000001">
    <property type="protein sequence ID" value="RXK86290.1"/>
    <property type="molecule type" value="Genomic_DNA"/>
</dbReference>
<dbReference type="Pfam" id="PF00512">
    <property type="entry name" value="HisKA"/>
    <property type="match status" value="1"/>
</dbReference>
<dbReference type="InterPro" id="IPR011006">
    <property type="entry name" value="CheY-like_superfamily"/>
</dbReference>
<keyword evidence="5 17" id="KW-0597">Phosphoprotein</keyword>
<dbReference type="PROSITE" id="PS50110">
    <property type="entry name" value="RESPONSE_REGULATORY"/>
    <property type="match status" value="2"/>
</dbReference>
<dbReference type="SUPFAM" id="SSF52172">
    <property type="entry name" value="CheY-like"/>
    <property type="match status" value="2"/>
</dbReference>
<dbReference type="SMART" id="SM00091">
    <property type="entry name" value="PAS"/>
    <property type="match status" value="2"/>
</dbReference>
<dbReference type="Gene3D" id="3.40.50.2300">
    <property type="match status" value="2"/>
</dbReference>
<evidence type="ECO:0000256" key="2">
    <source>
        <dbReference type="ARBA" id="ARBA00004651"/>
    </source>
</evidence>
<evidence type="ECO:0000256" key="5">
    <source>
        <dbReference type="ARBA" id="ARBA00022553"/>
    </source>
</evidence>
<dbReference type="EC" id="2.7.13.3" evidence="3"/>
<dbReference type="InterPro" id="IPR013655">
    <property type="entry name" value="PAS_fold_3"/>
</dbReference>
<evidence type="ECO:0000256" key="13">
    <source>
        <dbReference type="ARBA" id="ARBA00023136"/>
    </source>
</evidence>
<dbReference type="RefSeq" id="WP_129002040.1">
    <property type="nucleotide sequence ID" value="NZ_SDHZ01000001.1"/>
</dbReference>
<feature type="modified residue" description="4-aspartylphosphate" evidence="17">
    <location>
        <position position="845"/>
    </location>
</feature>
<keyword evidence="6" id="KW-0808">Transferase</keyword>
<dbReference type="InterPro" id="IPR008207">
    <property type="entry name" value="Sig_transdc_His_kin_Hpt_dom"/>
</dbReference>
<dbReference type="PROSITE" id="PS50894">
    <property type="entry name" value="HPT"/>
    <property type="match status" value="1"/>
</dbReference>
<dbReference type="PANTHER" id="PTHR45339">
    <property type="entry name" value="HYBRID SIGNAL TRANSDUCTION HISTIDINE KINASE J"/>
    <property type="match status" value="1"/>
</dbReference>
<feature type="domain" description="Response regulatory" evidence="20">
    <location>
        <begin position="794"/>
        <end position="914"/>
    </location>
</feature>
<evidence type="ECO:0000256" key="4">
    <source>
        <dbReference type="ARBA" id="ARBA00022475"/>
    </source>
</evidence>
<feature type="domain" description="HPt" evidence="23">
    <location>
        <begin position="1086"/>
        <end position="1178"/>
    </location>
</feature>
<dbReference type="CDD" id="cd17546">
    <property type="entry name" value="REC_hyHK_CKI1_RcsC-like"/>
    <property type="match status" value="2"/>
</dbReference>
<keyword evidence="12" id="KW-0902">Two-component regulatory system</keyword>
<keyword evidence="4" id="KW-1003">Cell membrane</keyword>
<dbReference type="InterPro" id="IPR029016">
    <property type="entry name" value="GAF-like_dom_sf"/>
</dbReference>
<evidence type="ECO:0000256" key="14">
    <source>
        <dbReference type="ARBA" id="ARBA00064003"/>
    </source>
</evidence>
<dbReference type="InterPro" id="IPR036097">
    <property type="entry name" value="HisK_dim/P_sf"/>
</dbReference>
<dbReference type="Gene3D" id="1.10.287.130">
    <property type="match status" value="1"/>
</dbReference>
<comment type="subunit">
    <text evidence="14">At low DSF concentrations, interacts with RpfF.</text>
</comment>
<dbReference type="InterPro" id="IPR035965">
    <property type="entry name" value="PAS-like_dom_sf"/>
</dbReference>
<dbReference type="SMART" id="SM00073">
    <property type="entry name" value="HPT"/>
    <property type="match status" value="1"/>
</dbReference>
<evidence type="ECO:0000259" key="19">
    <source>
        <dbReference type="PROSITE" id="PS50109"/>
    </source>
</evidence>
<dbReference type="InterPro" id="IPR005467">
    <property type="entry name" value="His_kinase_dom"/>
</dbReference>
<dbReference type="Pfam" id="PF00072">
    <property type="entry name" value="Response_reg"/>
    <property type="match status" value="2"/>
</dbReference>
<dbReference type="InterPro" id="IPR036890">
    <property type="entry name" value="HATPase_C_sf"/>
</dbReference>
<evidence type="ECO:0000313" key="24">
    <source>
        <dbReference type="EMBL" id="RXK86290.1"/>
    </source>
</evidence>
<dbReference type="InterPro" id="IPR036641">
    <property type="entry name" value="HPT_dom_sf"/>
</dbReference>
<proteinExistence type="predicted"/>
<keyword evidence="13" id="KW-0472">Membrane</keyword>
<dbReference type="SUPFAM" id="SSF47226">
    <property type="entry name" value="Histidine-containing phosphotransfer domain, HPT domain"/>
    <property type="match status" value="1"/>
</dbReference>
<keyword evidence="18" id="KW-0175">Coiled coil</keyword>
<evidence type="ECO:0000256" key="9">
    <source>
        <dbReference type="ARBA" id="ARBA00022777"/>
    </source>
</evidence>
<keyword evidence="8" id="KW-0547">Nucleotide-binding</keyword>
<evidence type="ECO:0000256" key="7">
    <source>
        <dbReference type="ARBA" id="ARBA00022692"/>
    </source>
</evidence>
<dbReference type="PANTHER" id="PTHR45339:SF1">
    <property type="entry name" value="HYBRID SIGNAL TRANSDUCTION HISTIDINE KINASE J"/>
    <property type="match status" value="1"/>
</dbReference>
<dbReference type="InterPro" id="IPR003661">
    <property type="entry name" value="HisK_dim/P_dom"/>
</dbReference>
<dbReference type="Pfam" id="PF08448">
    <property type="entry name" value="PAS_4"/>
    <property type="match status" value="1"/>
</dbReference>
<comment type="caution">
    <text evidence="24">The sequence shown here is derived from an EMBL/GenBank/DDBJ whole genome shotgun (WGS) entry which is preliminary data.</text>
</comment>
<evidence type="ECO:0000256" key="1">
    <source>
        <dbReference type="ARBA" id="ARBA00000085"/>
    </source>
</evidence>
<dbReference type="SUPFAM" id="SSF47384">
    <property type="entry name" value="Homodimeric domain of signal transducing histidine kinase"/>
    <property type="match status" value="1"/>
</dbReference>
<feature type="modified residue" description="Phosphohistidine" evidence="16">
    <location>
        <position position="1125"/>
    </location>
</feature>